<comment type="caution">
    <text evidence="2">The sequence shown here is derived from an EMBL/GenBank/DDBJ whole genome shotgun (WGS) entry which is preliminary data.</text>
</comment>
<dbReference type="InterPro" id="IPR044851">
    <property type="entry name" value="Wax_synthase"/>
</dbReference>
<evidence type="ECO:0000313" key="2">
    <source>
        <dbReference type="EMBL" id="KXZ53650.1"/>
    </source>
</evidence>
<dbReference type="AlphaFoldDB" id="A0A150GWA2"/>
<dbReference type="Proteomes" id="UP000075714">
    <property type="component" value="Unassembled WGS sequence"/>
</dbReference>
<dbReference type="EMBL" id="LSYV01000007">
    <property type="protein sequence ID" value="KXZ53650.1"/>
    <property type="molecule type" value="Genomic_DNA"/>
</dbReference>
<protein>
    <submittedName>
        <fullName evidence="2">Uncharacterized protein</fullName>
    </submittedName>
</protein>
<dbReference type="GO" id="GO:0008374">
    <property type="term" value="F:O-acyltransferase activity"/>
    <property type="evidence" value="ECO:0007669"/>
    <property type="project" value="InterPro"/>
</dbReference>
<name>A0A150GWA2_GONPE</name>
<keyword evidence="3" id="KW-1185">Reference proteome</keyword>
<dbReference type="STRING" id="33097.A0A150GWA2"/>
<feature type="region of interest" description="Disordered" evidence="1">
    <location>
        <begin position="114"/>
        <end position="164"/>
    </location>
</feature>
<evidence type="ECO:0000256" key="1">
    <source>
        <dbReference type="SAM" id="MobiDB-lite"/>
    </source>
</evidence>
<feature type="region of interest" description="Disordered" evidence="1">
    <location>
        <begin position="1"/>
        <end position="22"/>
    </location>
</feature>
<dbReference type="OrthoDB" id="1077582at2759"/>
<dbReference type="GO" id="GO:0006629">
    <property type="term" value="P:lipid metabolic process"/>
    <property type="evidence" value="ECO:0007669"/>
    <property type="project" value="InterPro"/>
</dbReference>
<accession>A0A150GWA2</accession>
<reference evidence="3" key="1">
    <citation type="journal article" date="2016" name="Nat. Commun.">
        <title>The Gonium pectorale genome demonstrates co-option of cell cycle regulation during the evolution of multicellularity.</title>
        <authorList>
            <person name="Hanschen E.R."/>
            <person name="Marriage T.N."/>
            <person name="Ferris P.J."/>
            <person name="Hamaji T."/>
            <person name="Toyoda A."/>
            <person name="Fujiyama A."/>
            <person name="Neme R."/>
            <person name="Noguchi H."/>
            <person name="Minakuchi Y."/>
            <person name="Suzuki M."/>
            <person name="Kawai-Toyooka H."/>
            <person name="Smith D.R."/>
            <person name="Sparks H."/>
            <person name="Anderson J."/>
            <person name="Bakaric R."/>
            <person name="Luria V."/>
            <person name="Karger A."/>
            <person name="Kirschner M.W."/>
            <person name="Durand P.M."/>
            <person name="Michod R.E."/>
            <person name="Nozaki H."/>
            <person name="Olson B.J."/>
        </authorList>
    </citation>
    <scope>NUCLEOTIDE SEQUENCE [LARGE SCALE GENOMIC DNA]</scope>
    <source>
        <strain evidence="3">NIES-2863</strain>
    </source>
</reference>
<organism evidence="2 3">
    <name type="scientific">Gonium pectorale</name>
    <name type="common">Green alga</name>
    <dbReference type="NCBI Taxonomy" id="33097"/>
    <lineage>
        <taxon>Eukaryota</taxon>
        <taxon>Viridiplantae</taxon>
        <taxon>Chlorophyta</taxon>
        <taxon>core chlorophytes</taxon>
        <taxon>Chlorophyceae</taxon>
        <taxon>CS clade</taxon>
        <taxon>Chlamydomonadales</taxon>
        <taxon>Volvocaceae</taxon>
        <taxon>Gonium</taxon>
    </lineage>
</organism>
<sequence>MLPVFPKPAERTKAGPEGRLQDSAGGGTGLVVRWLVKIALGLYSFVGFLMDGPGAVAVEALGLQLVPTFDQPWLSSSLSDFWGRRWNITTSSVLRTLIYDPIVDGALINPRHRTSTAEGAAAAGQQDKQRKPSPQGVSTGRADKAANGTKHLAATSPPAGAVGKPSWWQQQLGLHATFLTSGLVHEYIAWNVSGL</sequence>
<gene>
    <name evidence="2" type="ORF">GPECTOR_6g567</name>
</gene>
<dbReference type="PANTHER" id="PTHR31595:SF57">
    <property type="entry name" value="OS04G0481900 PROTEIN"/>
    <property type="match status" value="1"/>
</dbReference>
<dbReference type="PANTHER" id="PTHR31595">
    <property type="entry name" value="LONG-CHAIN-ALCOHOL O-FATTY-ACYLTRANSFERASE 3-RELATED"/>
    <property type="match status" value="1"/>
</dbReference>
<feature type="compositionally biased region" description="Basic and acidic residues" evidence="1">
    <location>
        <begin position="8"/>
        <end position="20"/>
    </location>
</feature>
<evidence type="ECO:0000313" key="3">
    <source>
        <dbReference type="Proteomes" id="UP000075714"/>
    </source>
</evidence>
<proteinExistence type="predicted"/>